<evidence type="ECO:0000256" key="1">
    <source>
        <dbReference type="ARBA" id="ARBA00010688"/>
    </source>
</evidence>
<accession>A0A1I4ZJ29</accession>
<dbReference type="GO" id="GO:0008443">
    <property type="term" value="F:phosphofructokinase activity"/>
    <property type="evidence" value="ECO:0007669"/>
    <property type="project" value="TreeGrafter"/>
</dbReference>
<evidence type="ECO:0000313" key="8">
    <source>
        <dbReference type="EMBL" id="SFN50254.1"/>
    </source>
</evidence>
<dbReference type="PROSITE" id="PS00584">
    <property type="entry name" value="PFKB_KINASES_2"/>
    <property type="match status" value="1"/>
</dbReference>
<dbReference type="STRING" id="287099.SAMN05660413_01374"/>
<feature type="domain" description="Carbohydrate kinase PfkB" evidence="7">
    <location>
        <begin position="20"/>
        <end position="284"/>
    </location>
</feature>
<protein>
    <submittedName>
        <fullName evidence="8">Tagatose 6-phosphate kinase</fullName>
    </submittedName>
</protein>
<evidence type="ECO:0000256" key="2">
    <source>
        <dbReference type="ARBA" id="ARBA00022679"/>
    </source>
</evidence>
<keyword evidence="4 8" id="KW-0418">Kinase</keyword>
<dbReference type="InterPro" id="IPR029056">
    <property type="entry name" value="Ribokinase-like"/>
</dbReference>
<comment type="similarity">
    <text evidence="1">Belongs to the carbohydrate kinase PfkB family.</text>
</comment>
<dbReference type="InterPro" id="IPR017583">
    <property type="entry name" value="Tagatose/fructose_Pkinase"/>
</dbReference>
<dbReference type="Gene3D" id="3.40.1190.20">
    <property type="match status" value="1"/>
</dbReference>
<dbReference type="EMBL" id="FOVL01000006">
    <property type="protein sequence ID" value="SFN50254.1"/>
    <property type="molecule type" value="Genomic_DNA"/>
</dbReference>
<organism evidence="8 9">
    <name type="scientific">Salegentibacter flavus</name>
    <dbReference type="NCBI Taxonomy" id="287099"/>
    <lineage>
        <taxon>Bacteria</taxon>
        <taxon>Pseudomonadati</taxon>
        <taxon>Bacteroidota</taxon>
        <taxon>Flavobacteriia</taxon>
        <taxon>Flavobacteriales</taxon>
        <taxon>Flavobacteriaceae</taxon>
        <taxon>Salegentibacter</taxon>
    </lineage>
</organism>
<evidence type="ECO:0000313" key="9">
    <source>
        <dbReference type="Proteomes" id="UP000199153"/>
    </source>
</evidence>
<reference evidence="8 9" key="1">
    <citation type="submission" date="2016-10" db="EMBL/GenBank/DDBJ databases">
        <authorList>
            <person name="de Groot N.N."/>
        </authorList>
    </citation>
    <scope>NUCLEOTIDE SEQUENCE [LARGE SCALE GENOMIC DNA]</scope>
    <source>
        <strain evidence="8 9">DSM 17794</strain>
    </source>
</reference>
<dbReference type="PANTHER" id="PTHR46566">
    <property type="entry name" value="1-PHOSPHOFRUCTOKINASE-RELATED"/>
    <property type="match status" value="1"/>
</dbReference>
<evidence type="ECO:0000259" key="7">
    <source>
        <dbReference type="Pfam" id="PF00294"/>
    </source>
</evidence>
<dbReference type="InterPro" id="IPR011611">
    <property type="entry name" value="PfkB_dom"/>
</dbReference>
<evidence type="ECO:0000256" key="5">
    <source>
        <dbReference type="ARBA" id="ARBA00022840"/>
    </source>
</evidence>
<evidence type="ECO:0000256" key="6">
    <source>
        <dbReference type="PIRNR" id="PIRNR000535"/>
    </source>
</evidence>
<keyword evidence="2 6" id="KW-0808">Transferase</keyword>
<dbReference type="GO" id="GO:0005524">
    <property type="term" value="F:ATP binding"/>
    <property type="evidence" value="ECO:0007669"/>
    <property type="project" value="UniProtKB-KW"/>
</dbReference>
<evidence type="ECO:0000256" key="4">
    <source>
        <dbReference type="ARBA" id="ARBA00022777"/>
    </source>
</evidence>
<dbReference type="SUPFAM" id="SSF53613">
    <property type="entry name" value="Ribokinase-like"/>
    <property type="match status" value="1"/>
</dbReference>
<dbReference type="CDD" id="cd01164">
    <property type="entry name" value="FruK_PfkB_like"/>
    <property type="match status" value="1"/>
</dbReference>
<keyword evidence="5" id="KW-0067">ATP-binding</keyword>
<gene>
    <name evidence="8" type="ORF">SAMN05660413_01374</name>
</gene>
<dbReference type="Proteomes" id="UP000199153">
    <property type="component" value="Unassembled WGS sequence"/>
</dbReference>
<dbReference type="InterPro" id="IPR002173">
    <property type="entry name" value="Carboh/pur_kinase_PfkB_CS"/>
</dbReference>
<dbReference type="AlphaFoldDB" id="A0A1I4ZJ29"/>
<dbReference type="NCBIfam" id="TIGR03168">
    <property type="entry name" value="1-PFK"/>
    <property type="match status" value="1"/>
</dbReference>
<dbReference type="Pfam" id="PF00294">
    <property type="entry name" value="PfkB"/>
    <property type="match status" value="1"/>
</dbReference>
<sequence>MILSLCPNPSIDSYALIPDFKLGEVNRISALEDYPGGKGVHVALAIAELGFSSKLLGFWAGGSGDWIIQECKTKKVEIDGVNIIGNNRKCYTFISENTELHHTELLEPGPEINHSNFDEFITLFNREVAKADFICMSGSWPAESPDDGYAQLIKIAKKYHKKVILDCTGIQLQNALKEGFFGIHLNHHEAKTICGATDIKTLREFLGDKVEFIVLTKGAEGLELAYRDEIIKAKINLPPSQVISTVGSGDCLTAGIALALNQKLKLSEIAAWGVACGTANCLNKELGMLKKQDVEKMLKQVQIETYE</sequence>
<dbReference type="OrthoDB" id="9801219at2"/>
<evidence type="ECO:0000256" key="3">
    <source>
        <dbReference type="ARBA" id="ARBA00022741"/>
    </source>
</evidence>
<keyword evidence="3" id="KW-0547">Nucleotide-binding</keyword>
<dbReference type="PIRSF" id="PIRSF000535">
    <property type="entry name" value="1PFK/6PFK/LacC"/>
    <property type="match status" value="1"/>
</dbReference>
<proteinExistence type="inferred from homology"/>
<dbReference type="RefSeq" id="WP_093407531.1">
    <property type="nucleotide sequence ID" value="NZ_FOVL01000006.1"/>
</dbReference>
<name>A0A1I4ZJ29_9FLAO</name>
<dbReference type="GO" id="GO:0005829">
    <property type="term" value="C:cytosol"/>
    <property type="evidence" value="ECO:0007669"/>
    <property type="project" value="TreeGrafter"/>
</dbReference>
<keyword evidence="9" id="KW-1185">Reference proteome</keyword>
<dbReference type="PANTHER" id="PTHR46566:SF2">
    <property type="entry name" value="ATP-DEPENDENT 6-PHOSPHOFRUCTOKINASE ISOZYME 2"/>
    <property type="match status" value="1"/>
</dbReference>